<dbReference type="InterPro" id="IPR016072">
    <property type="entry name" value="Skp1_comp_dimer"/>
</dbReference>
<feature type="domain" description="SKP1 component dimerisation" evidence="4">
    <location>
        <begin position="119"/>
        <end position="165"/>
    </location>
</feature>
<evidence type="ECO:0008006" key="8">
    <source>
        <dbReference type="Google" id="ProtNLM"/>
    </source>
</evidence>
<dbReference type="PIRSF" id="PIRSF028729">
    <property type="entry name" value="E3_ubiquit_lig_SCF_Skp"/>
    <property type="match status" value="1"/>
</dbReference>
<dbReference type="PANTHER" id="PTHR11165">
    <property type="entry name" value="SKP1"/>
    <property type="match status" value="1"/>
</dbReference>
<evidence type="ECO:0000313" key="7">
    <source>
        <dbReference type="Proteomes" id="UP000530660"/>
    </source>
</evidence>
<dbReference type="FunFam" id="3.30.710.10:FF:000026">
    <property type="entry name" value="E3 ubiquitin ligase complex SCF subunit"/>
    <property type="match status" value="1"/>
</dbReference>
<dbReference type="SUPFAM" id="SSF54695">
    <property type="entry name" value="POZ domain"/>
    <property type="match status" value="1"/>
</dbReference>
<dbReference type="InterPro" id="IPR036296">
    <property type="entry name" value="SKP1-like_dim_sf"/>
</dbReference>
<evidence type="ECO:0000313" key="6">
    <source>
        <dbReference type="EMBL" id="KAF6003813.1"/>
    </source>
</evidence>
<evidence type="ECO:0000259" key="5">
    <source>
        <dbReference type="Pfam" id="PF03931"/>
    </source>
</evidence>
<dbReference type="SUPFAM" id="SSF81382">
    <property type="entry name" value="Skp1 dimerisation domain-like"/>
    <property type="match status" value="1"/>
</dbReference>
<keyword evidence="2 3" id="KW-0833">Ubl conjugation pathway</keyword>
<organism evidence="6 7">
    <name type="scientific">Cyanidiococcus yangmingshanensis</name>
    <dbReference type="NCBI Taxonomy" id="2690220"/>
    <lineage>
        <taxon>Eukaryota</taxon>
        <taxon>Rhodophyta</taxon>
        <taxon>Bangiophyceae</taxon>
        <taxon>Cyanidiales</taxon>
        <taxon>Cyanidiaceae</taxon>
        <taxon>Cyanidiococcus</taxon>
    </lineage>
</organism>
<dbReference type="AlphaFoldDB" id="A0A7J7IL28"/>
<dbReference type="GO" id="GO:0006511">
    <property type="term" value="P:ubiquitin-dependent protein catabolic process"/>
    <property type="evidence" value="ECO:0007669"/>
    <property type="project" value="InterPro"/>
</dbReference>
<dbReference type="OrthoDB" id="7827685at2759"/>
<dbReference type="InterPro" id="IPR016897">
    <property type="entry name" value="SKP1"/>
</dbReference>
<keyword evidence="7" id="KW-1185">Reference proteome</keyword>
<protein>
    <recommendedName>
        <fullName evidence="8">SKP1-like protein</fullName>
    </recommendedName>
</protein>
<gene>
    <name evidence="6" type="ORF">F1559_001902</name>
</gene>
<dbReference type="UniPathway" id="UPA00143"/>
<dbReference type="Pfam" id="PF01466">
    <property type="entry name" value="Skp1"/>
    <property type="match status" value="1"/>
</dbReference>
<evidence type="ECO:0000256" key="2">
    <source>
        <dbReference type="ARBA" id="ARBA00022786"/>
    </source>
</evidence>
<dbReference type="InterPro" id="IPR001232">
    <property type="entry name" value="SKP1-like"/>
</dbReference>
<dbReference type="EMBL" id="VWRR01000005">
    <property type="protein sequence ID" value="KAF6003813.1"/>
    <property type="molecule type" value="Genomic_DNA"/>
</dbReference>
<dbReference type="SMART" id="SM00512">
    <property type="entry name" value="Skp1"/>
    <property type="match status" value="1"/>
</dbReference>
<dbReference type="InterPro" id="IPR011333">
    <property type="entry name" value="SKP1/BTB/POZ_sf"/>
</dbReference>
<comment type="pathway">
    <text evidence="3">Protein modification; protein ubiquitination.</text>
</comment>
<reference evidence="6 7" key="1">
    <citation type="journal article" date="2020" name="J. Phycol.">
        <title>Comparative genome analysis reveals Cyanidiococcus gen. nov., a new extremophilic red algal genus sister to Cyanidioschyzon (Cyanidioschyzonaceae, Rhodophyta).</title>
        <authorList>
            <person name="Liu S.-L."/>
            <person name="Chiang Y.-R."/>
            <person name="Yoon H.S."/>
            <person name="Fu H.-Y."/>
        </authorList>
    </citation>
    <scope>NUCLEOTIDE SEQUENCE [LARGE SCALE GENOMIC DNA]</scope>
    <source>
        <strain evidence="6 7">THAL066</strain>
    </source>
</reference>
<accession>A0A7J7IL28</accession>
<comment type="similarity">
    <text evidence="1 3">Belongs to the SKP1 family.</text>
</comment>
<name>A0A7J7IL28_9RHOD</name>
<evidence type="ECO:0000256" key="1">
    <source>
        <dbReference type="ARBA" id="ARBA00009993"/>
    </source>
</evidence>
<evidence type="ECO:0000256" key="3">
    <source>
        <dbReference type="PIRNR" id="PIRNR028729"/>
    </source>
</evidence>
<dbReference type="CDD" id="cd18322">
    <property type="entry name" value="BTB_POZ_SKP1"/>
    <property type="match status" value="1"/>
</dbReference>
<proteinExistence type="inferred from homology"/>
<feature type="domain" description="SKP1 component POZ" evidence="5">
    <location>
        <begin position="21"/>
        <end position="81"/>
    </location>
</feature>
<dbReference type="InterPro" id="IPR016073">
    <property type="entry name" value="Skp1_comp_POZ"/>
</dbReference>
<sequence>MEATGGGTEAPLIPGYRGERVIRLRSAEGTVFDVEESTAKVSNVIRNLLEDVADSDESGILLQDIDAKTLAKVIEYCRYHAQPNRPKSERTFWDRDFLRVDQSLLFSLTLAANFLDIPSLLDLCCRYIADMIRGKTPEQIRATFNIENDFTPEEEAQLRAENSWAESDTH</sequence>
<dbReference type="Gene3D" id="3.30.710.10">
    <property type="entry name" value="Potassium Channel Kv1.1, Chain A"/>
    <property type="match status" value="1"/>
</dbReference>
<dbReference type="Pfam" id="PF03931">
    <property type="entry name" value="Skp1_POZ"/>
    <property type="match status" value="1"/>
</dbReference>
<comment type="caution">
    <text evidence="6">The sequence shown here is derived from an EMBL/GenBank/DDBJ whole genome shotgun (WGS) entry which is preliminary data.</text>
</comment>
<dbReference type="Proteomes" id="UP000530660">
    <property type="component" value="Unassembled WGS sequence"/>
</dbReference>
<dbReference type="GO" id="GO:0016567">
    <property type="term" value="P:protein ubiquitination"/>
    <property type="evidence" value="ECO:0007669"/>
    <property type="project" value="UniProtKB-UniPathway"/>
</dbReference>
<evidence type="ECO:0000259" key="4">
    <source>
        <dbReference type="Pfam" id="PF01466"/>
    </source>
</evidence>